<feature type="region of interest" description="Disordered" evidence="1">
    <location>
        <begin position="1"/>
        <end position="28"/>
    </location>
</feature>
<feature type="compositionally biased region" description="Basic residues" evidence="1">
    <location>
        <begin position="116"/>
        <end position="134"/>
    </location>
</feature>
<name>A0A6C0I4N0_9ZZZZ</name>
<reference evidence="2" key="1">
    <citation type="journal article" date="2020" name="Nature">
        <title>Giant virus diversity and host interactions through global metagenomics.</title>
        <authorList>
            <person name="Schulz F."/>
            <person name="Roux S."/>
            <person name="Paez-Espino D."/>
            <person name="Jungbluth S."/>
            <person name="Walsh D.A."/>
            <person name="Denef V.J."/>
            <person name="McMahon K.D."/>
            <person name="Konstantinidis K.T."/>
            <person name="Eloe-Fadrosh E.A."/>
            <person name="Kyrpides N.C."/>
            <person name="Woyke T."/>
        </authorList>
    </citation>
    <scope>NUCLEOTIDE SEQUENCE</scope>
    <source>
        <strain evidence="2">GVMAG-M-3300023184-191</strain>
    </source>
</reference>
<sequence>MKPRSKKEKANNARAKARRATMSRKKGGMYRTVAKKIFTEVLKGKNPVESAEKAYQVGKAMSDGLAVHTTRAPTRSRRSVRTFLENQNAFSPKIEHDSFKHAFTEPEHSYITPNKHTVKKDHPKIPKSSRHRRIAPPQSYAPTLLNEVPNVNRALFHTP</sequence>
<evidence type="ECO:0000313" key="2">
    <source>
        <dbReference type="EMBL" id="QHT87749.1"/>
    </source>
</evidence>
<feature type="region of interest" description="Disordered" evidence="1">
    <location>
        <begin position="114"/>
        <end position="141"/>
    </location>
</feature>
<proteinExistence type="predicted"/>
<dbReference type="AlphaFoldDB" id="A0A6C0I4N0"/>
<accession>A0A6C0I4N0</accession>
<dbReference type="EMBL" id="MN740101">
    <property type="protein sequence ID" value="QHT87749.1"/>
    <property type="molecule type" value="Genomic_DNA"/>
</dbReference>
<evidence type="ECO:0000256" key="1">
    <source>
        <dbReference type="SAM" id="MobiDB-lite"/>
    </source>
</evidence>
<feature type="compositionally biased region" description="Basic residues" evidence="1">
    <location>
        <begin position="15"/>
        <end position="28"/>
    </location>
</feature>
<protein>
    <submittedName>
        <fullName evidence="2">Uncharacterized protein</fullName>
    </submittedName>
</protein>
<organism evidence="2">
    <name type="scientific">viral metagenome</name>
    <dbReference type="NCBI Taxonomy" id="1070528"/>
    <lineage>
        <taxon>unclassified sequences</taxon>
        <taxon>metagenomes</taxon>
        <taxon>organismal metagenomes</taxon>
    </lineage>
</organism>